<dbReference type="AlphaFoldDB" id="H3NJU3"/>
<dbReference type="EMBL" id="AGEG01000013">
    <property type="protein sequence ID" value="EHR36906.1"/>
    <property type="molecule type" value="Genomic_DNA"/>
</dbReference>
<dbReference type="HOGENOM" id="CLU_026209_10_0_9"/>
<dbReference type="PANTHER" id="PTHR11614">
    <property type="entry name" value="PHOSPHOLIPASE-RELATED"/>
    <property type="match status" value="1"/>
</dbReference>
<evidence type="ECO:0000313" key="3">
    <source>
        <dbReference type="Proteomes" id="UP000006190"/>
    </source>
</evidence>
<accession>H3NJU3</accession>
<dbReference type="InterPro" id="IPR022742">
    <property type="entry name" value="Hydrolase_4"/>
</dbReference>
<comment type="caution">
    <text evidence="2">The sequence shown here is derived from an EMBL/GenBank/DDBJ whole genome shotgun (WGS) entry which is preliminary data.</text>
</comment>
<dbReference type="RefSeq" id="WP_006309314.1">
    <property type="nucleotide sequence ID" value="NZ_JH601133.1"/>
</dbReference>
<protein>
    <recommendedName>
        <fullName evidence="1">Serine aminopeptidase S33 domain-containing protein</fullName>
    </recommendedName>
</protein>
<name>H3NJU3_9LACT</name>
<proteinExistence type="predicted"/>
<dbReference type="Pfam" id="PF12146">
    <property type="entry name" value="Hydrolase_4"/>
    <property type="match status" value="1"/>
</dbReference>
<organism evidence="2 3">
    <name type="scientific">Facklamia languida CCUG 37842</name>
    <dbReference type="NCBI Taxonomy" id="883113"/>
    <lineage>
        <taxon>Bacteria</taxon>
        <taxon>Bacillati</taxon>
        <taxon>Bacillota</taxon>
        <taxon>Bacilli</taxon>
        <taxon>Lactobacillales</taxon>
        <taxon>Aerococcaceae</taxon>
        <taxon>Facklamia</taxon>
    </lineage>
</organism>
<dbReference type="Proteomes" id="UP000006190">
    <property type="component" value="Unassembled WGS sequence"/>
</dbReference>
<keyword evidence="3" id="KW-1185">Reference proteome</keyword>
<dbReference type="Gene3D" id="3.40.50.1820">
    <property type="entry name" value="alpha/beta hydrolase"/>
    <property type="match status" value="1"/>
</dbReference>
<dbReference type="PATRIC" id="fig|883113.3.peg.1127"/>
<feature type="domain" description="Serine aminopeptidase S33" evidence="1">
    <location>
        <begin position="97"/>
        <end position="352"/>
    </location>
</feature>
<dbReference type="eggNOG" id="COG2267">
    <property type="taxonomic scope" value="Bacteria"/>
</dbReference>
<dbReference type="InterPro" id="IPR029058">
    <property type="entry name" value="AB_hydrolase_fold"/>
</dbReference>
<gene>
    <name evidence="2" type="ORF">HMPREF9708_01132</name>
</gene>
<sequence length="374" mass="42894">MMTQFPKKLLAGSLVGFATYKVLQSIKPFRHPLQSFNPKERLLAPYDDHLAIKWLHEDCFEEEWNQQLMPYLLDRMESGRIQSQDFALAYDFYQADQAQATLVLVHGFNEFKEKYREVIYYFLQAGIQVLVYDARGHGHSKKSDHHTMVDCHSFEDYLTDLDLMVDYARQRSDSATPVWLMGHSMGGAVVTGYGQAQEQKIDGLVLSAPMMAIETGGIPDEWLHLFTDRAKKLAYGHRYIPTTTDKEALKRLTYQTNNKLCNSDSRGSFYHALNFSEHLYPTFSASINWLDSALDFLQEINQPERIEGMNLPVLQFRAEKDQIVRANGNYNLGYYLPNVLNIVVPNSQHEILAGHDPQVQAVISQTLSFIQSHS</sequence>
<dbReference type="STRING" id="883113.HMPREF9708_01132"/>
<dbReference type="InterPro" id="IPR051044">
    <property type="entry name" value="MAG_DAG_Lipase"/>
</dbReference>
<evidence type="ECO:0000259" key="1">
    <source>
        <dbReference type="Pfam" id="PF12146"/>
    </source>
</evidence>
<dbReference type="OrthoDB" id="9806902at2"/>
<evidence type="ECO:0000313" key="2">
    <source>
        <dbReference type="EMBL" id="EHR36906.1"/>
    </source>
</evidence>
<dbReference type="SUPFAM" id="SSF53474">
    <property type="entry name" value="alpha/beta-Hydrolases"/>
    <property type="match status" value="1"/>
</dbReference>
<reference evidence="2 3" key="1">
    <citation type="submission" date="2012-01" db="EMBL/GenBank/DDBJ databases">
        <title>The Genome Sequence of Facklamia languida CCUG 37842.</title>
        <authorList>
            <consortium name="The Broad Institute Genome Sequencing Platform"/>
            <person name="Earl A."/>
            <person name="Ward D."/>
            <person name="Feldgarden M."/>
            <person name="Gevers D."/>
            <person name="Huys G."/>
            <person name="Young S.K."/>
            <person name="Zeng Q."/>
            <person name="Gargeya S."/>
            <person name="Fitzgerald M."/>
            <person name="Haas B."/>
            <person name="Abouelleil A."/>
            <person name="Alvarado L."/>
            <person name="Arachchi H.M."/>
            <person name="Berlin A."/>
            <person name="Chapman S.B."/>
            <person name="Gearin G."/>
            <person name="Goldberg J."/>
            <person name="Griggs A."/>
            <person name="Gujja S."/>
            <person name="Hansen M."/>
            <person name="Heiman D."/>
            <person name="Howarth C."/>
            <person name="Larimer J."/>
            <person name="Lui A."/>
            <person name="MacDonald P.J.P."/>
            <person name="McCowen C."/>
            <person name="Montmayeur A."/>
            <person name="Murphy C."/>
            <person name="Neiman D."/>
            <person name="Pearson M."/>
            <person name="Priest M."/>
            <person name="Roberts A."/>
            <person name="Saif S."/>
            <person name="Shea T."/>
            <person name="Sisk P."/>
            <person name="Stolte C."/>
            <person name="Sykes S."/>
            <person name="Wortman J."/>
            <person name="Nusbaum C."/>
            <person name="Birren B."/>
        </authorList>
    </citation>
    <scope>NUCLEOTIDE SEQUENCE [LARGE SCALE GENOMIC DNA]</scope>
    <source>
        <strain evidence="2 3">CCUG 37842</strain>
    </source>
</reference>